<proteinExistence type="predicted"/>
<keyword evidence="3" id="KW-1185">Reference proteome</keyword>
<dbReference type="Proteomes" id="UP000054498">
    <property type="component" value="Unassembled WGS sequence"/>
</dbReference>
<dbReference type="Gene3D" id="3.80.10.10">
    <property type="entry name" value="Ribonuclease Inhibitor"/>
    <property type="match status" value="1"/>
</dbReference>
<comment type="subcellular location">
    <subcellularLocation>
        <location evidence="1">Cytoplasm</location>
        <location evidence="1">Cytoskeleton</location>
        <location evidence="1">Cilium axoneme</location>
    </subcellularLocation>
</comment>
<accession>A0A0D2MNR6</accession>
<evidence type="ECO:0000313" key="2">
    <source>
        <dbReference type="EMBL" id="KIZ04345.1"/>
    </source>
</evidence>
<evidence type="ECO:0000313" key="3">
    <source>
        <dbReference type="Proteomes" id="UP000054498"/>
    </source>
</evidence>
<dbReference type="AlphaFoldDB" id="A0A0D2MNR6"/>
<gene>
    <name evidence="2" type="ORF">MNEG_3612</name>
</gene>
<dbReference type="GO" id="GO:0005930">
    <property type="term" value="C:axoneme"/>
    <property type="evidence" value="ECO:0007669"/>
    <property type="project" value="UniProtKB-SubCell"/>
</dbReference>
<dbReference type="InterPro" id="IPR032675">
    <property type="entry name" value="LRR_dom_sf"/>
</dbReference>
<evidence type="ECO:0000256" key="1">
    <source>
        <dbReference type="ARBA" id="ARBA00004430"/>
    </source>
</evidence>
<organism evidence="2 3">
    <name type="scientific">Monoraphidium neglectum</name>
    <dbReference type="NCBI Taxonomy" id="145388"/>
    <lineage>
        <taxon>Eukaryota</taxon>
        <taxon>Viridiplantae</taxon>
        <taxon>Chlorophyta</taxon>
        <taxon>core chlorophytes</taxon>
        <taxon>Chlorophyceae</taxon>
        <taxon>CS clade</taxon>
        <taxon>Sphaeropleales</taxon>
        <taxon>Selenastraceae</taxon>
        <taxon>Monoraphidium</taxon>
    </lineage>
</organism>
<dbReference type="SUPFAM" id="SSF52047">
    <property type="entry name" value="RNI-like"/>
    <property type="match status" value="1"/>
</dbReference>
<dbReference type="RefSeq" id="XP_013903364.1">
    <property type="nucleotide sequence ID" value="XM_014047910.1"/>
</dbReference>
<dbReference type="GeneID" id="25736490"/>
<protein>
    <submittedName>
        <fullName evidence="2">Uncharacterized protein</fullName>
    </submittedName>
</protein>
<dbReference type="OrthoDB" id="562533at2759"/>
<reference evidence="2 3" key="1">
    <citation type="journal article" date="2013" name="BMC Genomics">
        <title>Reconstruction of the lipid metabolism for the microalga Monoraphidium neglectum from its genome sequence reveals characteristics suitable for biofuel production.</title>
        <authorList>
            <person name="Bogen C."/>
            <person name="Al-Dilaimi A."/>
            <person name="Albersmeier A."/>
            <person name="Wichmann J."/>
            <person name="Grundmann M."/>
            <person name="Rupp O."/>
            <person name="Lauersen K.J."/>
            <person name="Blifernez-Klassen O."/>
            <person name="Kalinowski J."/>
            <person name="Goesmann A."/>
            <person name="Mussgnug J.H."/>
            <person name="Kruse O."/>
        </authorList>
    </citation>
    <scope>NUCLEOTIDE SEQUENCE [LARGE SCALE GENOMIC DNA]</scope>
    <source>
        <strain evidence="2 3">SAG 48.87</strain>
    </source>
</reference>
<sequence length="608" mass="64768">MDTVVKEARYVLNAAVLWPLQPSFPAIALDAVIAALPYDYPSSRASLRATCRAARAAMDARCERLCVSANYATFAASAPRFTSLQTLDVSSITRPGEGEAVARALQLLTAAPLASVQLYIEEGAPDADVIAVARELGALTALTGAALHAHVSRRGGRALIKAAAALPGLKRLHLDLVVKRPLEPDDSLYILGYHEPPFEHRPSDGWFDATPLVDLDWPLLEEVRLRRAALALLPQLAAAQLPRLQLLAVEDTLHADAAAGGAAVDSLWGAAWFGHITHLVFKLPDGHPVRLSGFAPLPGPAAAAAPAVLALRELSISPIVLSHDEARALAAASLPALRKLALAGVEGAGLEALAVAPWLRSLEDFAAEARPTLSEAAAAALAAAALTSLTRLAIGGKLCLFNAASAAALLANPGIFVSMHNLHLKNLQIGSADGSSDGEPLRALARMRMEHLTRLELQGAQLAAHDFLSVLPRAPWIGQLVEVNIAENDLGGVQTFEALADLPMTSIQRVELSHCGLTPACIAALNDAVWLEGIQMLTLYDRFETRHEMNLVTRVLDVNSDPLSQLRDSGRFSVASSARYHDDDLVVDDEDPGDDGEDLYDNLGEWRW</sequence>
<dbReference type="KEGG" id="mng:MNEG_3612"/>
<name>A0A0D2MNR6_9CHLO</name>
<dbReference type="EMBL" id="KK100680">
    <property type="protein sequence ID" value="KIZ04345.1"/>
    <property type="molecule type" value="Genomic_DNA"/>
</dbReference>